<proteinExistence type="predicted"/>
<comment type="pathway">
    <text evidence="2">Protein modification; protein ubiquitination.</text>
</comment>
<feature type="domain" description="HECT" evidence="8">
    <location>
        <begin position="315"/>
        <end position="641"/>
    </location>
</feature>
<reference evidence="10" key="2">
    <citation type="submission" date="2010-04" db="EMBL/GenBank/DDBJ databases">
        <authorList>
            <person name="Buell R."/>
            <person name="Hamilton J."/>
            <person name="Hostetler J."/>
        </authorList>
    </citation>
    <scope>NUCLEOTIDE SEQUENCE [LARGE SCALE GENOMIC DNA]</scope>
    <source>
        <strain evidence="10">DAOM:BR144</strain>
    </source>
</reference>
<dbReference type="PANTHER" id="PTHR11254:SF440">
    <property type="entry name" value="E3 UBIQUITIN-PROTEIN LIGASE NEDD-4"/>
    <property type="match status" value="1"/>
</dbReference>
<dbReference type="EMBL" id="GL376621">
    <property type="status" value="NOT_ANNOTATED_CDS"/>
    <property type="molecule type" value="Genomic_DNA"/>
</dbReference>
<evidence type="ECO:0000256" key="3">
    <source>
        <dbReference type="ARBA" id="ARBA00012485"/>
    </source>
</evidence>
<evidence type="ECO:0000256" key="1">
    <source>
        <dbReference type="ARBA" id="ARBA00000885"/>
    </source>
</evidence>
<dbReference type="InterPro" id="IPR000569">
    <property type="entry name" value="HECT_dom"/>
</dbReference>
<keyword evidence="5 6" id="KW-0833">Ubl conjugation pathway</keyword>
<evidence type="ECO:0000256" key="4">
    <source>
        <dbReference type="ARBA" id="ARBA00022679"/>
    </source>
</evidence>
<evidence type="ECO:0000256" key="6">
    <source>
        <dbReference type="PROSITE-ProRule" id="PRU00104"/>
    </source>
</evidence>
<dbReference type="EC" id="2.3.2.26" evidence="3"/>
<comment type="catalytic activity">
    <reaction evidence="1">
        <text>S-ubiquitinyl-[E2 ubiquitin-conjugating enzyme]-L-cysteine + [acceptor protein]-L-lysine = [E2 ubiquitin-conjugating enzyme]-L-cysteine + N(6)-ubiquitinyl-[acceptor protein]-L-lysine.</text>
        <dbReference type="EC" id="2.3.2.26"/>
    </reaction>
</comment>
<evidence type="ECO:0000259" key="8">
    <source>
        <dbReference type="PROSITE" id="PS50237"/>
    </source>
</evidence>
<feature type="active site" description="Glycyl thioester intermediate" evidence="6">
    <location>
        <position position="608"/>
    </location>
</feature>
<dbReference type="GO" id="GO:0005737">
    <property type="term" value="C:cytoplasm"/>
    <property type="evidence" value="ECO:0007669"/>
    <property type="project" value="TreeGrafter"/>
</dbReference>
<dbReference type="eggNOG" id="KOG0940">
    <property type="taxonomic scope" value="Eukaryota"/>
</dbReference>
<accession>K3X479</accession>
<name>K3X479_GLOUD</name>
<dbReference type="FunFam" id="3.30.2410.10:FF:000009">
    <property type="entry name" value="Probable E3 ubiquitin-protein ligase HECTD2"/>
    <property type="match status" value="1"/>
</dbReference>
<dbReference type="VEuPathDB" id="FungiDB:PYU1_G012002"/>
<dbReference type="PROSITE" id="PS50237">
    <property type="entry name" value="HECT"/>
    <property type="match status" value="1"/>
</dbReference>
<keyword evidence="10" id="KW-1185">Reference proteome</keyword>
<feature type="chain" id="PRO_5003868372" description="HECT-type E3 ubiquitin transferase" evidence="7">
    <location>
        <begin position="26"/>
        <end position="641"/>
    </location>
</feature>
<dbReference type="PANTHER" id="PTHR11254">
    <property type="entry name" value="HECT DOMAIN UBIQUITIN-PROTEIN LIGASE"/>
    <property type="match status" value="1"/>
</dbReference>
<evidence type="ECO:0000313" key="9">
    <source>
        <dbReference type="EnsemblProtists" id="PYU1_T012028"/>
    </source>
</evidence>
<reference evidence="9" key="3">
    <citation type="submission" date="2015-02" db="UniProtKB">
        <authorList>
            <consortium name="EnsemblProtists"/>
        </authorList>
    </citation>
    <scope>IDENTIFICATION</scope>
    <source>
        <strain evidence="9">DAOM BR144</strain>
    </source>
</reference>
<keyword evidence="4" id="KW-0808">Transferase</keyword>
<dbReference type="Gene3D" id="3.30.2410.10">
    <property type="entry name" value="Hect, E3 ligase catalytic domain"/>
    <property type="match status" value="1"/>
</dbReference>
<evidence type="ECO:0000256" key="5">
    <source>
        <dbReference type="ARBA" id="ARBA00022786"/>
    </source>
</evidence>
<dbReference type="STRING" id="431595.K3X479"/>
<keyword evidence="7" id="KW-0732">Signal</keyword>
<dbReference type="EnsemblProtists" id="PYU1_T012028">
    <property type="protein sequence ID" value="PYU1_T012028"/>
    <property type="gene ID" value="PYU1_G012002"/>
</dbReference>
<organism evidence="9 10">
    <name type="scientific">Globisporangium ultimum (strain ATCC 200006 / CBS 805.95 / DAOM BR144)</name>
    <name type="common">Pythium ultimum</name>
    <dbReference type="NCBI Taxonomy" id="431595"/>
    <lineage>
        <taxon>Eukaryota</taxon>
        <taxon>Sar</taxon>
        <taxon>Stramenopiles</taxon>
        <taxon>Oomycota</taxon>
        <taxon>Peronosporomycetes</taxon>
        <taxon>Pythiales</taxon>
        <taxon>Pythiaceae</taxon>
        <taxon>Globisporangium</taxon>
    </lineage>
</organism>
<reference evidence="10" key="1">
    <citation type="journal article" date="2010" name="Genome Biol.">
        <title>Genome sequence of the necrotrophic plant pathogen Pythium ultimum reveals original pathogenicity mechanisms and effector repertoire.</title>
        <authorList>
            <person name="Levesque C.A."/>
            <person name="Brouwer H."/>
            <person name="Cano L."/>
            <person name="Hamilton J.P."/>
            <person name="Holt C."/>
            <person name="Huitema E."/>
            <person name="Raffaele S."/>
            <person name="Robideau G.P."/>
            <person name="Thines M."/>
            <person name="Win J."/>
            <person name="Zerillo M.M."/>
            <person name="Beakes G.W."/>
            <person name="Boore J.L."/>
            <person name="Busam D."/>
            <person name="Dumas B."/>
            <person name="Ferriera S."/>
            <person name="Fuerstenberg S.I."/>
            <person name="Gachon C.M."/>
            <person name="Gaulin E."/>
            <person name="Govers F."/>
            <person name="Grenville-Briggs L."/>
            <person name="Horner N."/>
            <person name="Hostetler J."/>
            <person name="Jiang R.H."/>
            <person name="Johnson J."/>
            <person name="Krajaejun T."/>
            <person name="Lin H."/>
            <person name="Meijer H.J."/>
            <person name="Moore B."/>
            <person name="Morris P."/>
            <person name="Phuntmart V."/>
            <person name="Puiu D."/>
            <person name="Shetty J."/>
            <person name="Stajich J.E."/>
            <person name="Tripathy S."/>
            <person name="Wawra S."/>
            <person name="van West P."/>
            <person name="Whitty B.R."/>
            <person name="Coutinho P.M."/>
            <person name="Henrissat B."/>
            <person name="Martin F."/>
            <person name="Thomas P.D."/>
            <person name="Tyler B.M."/>
            <person name="De Vries R.P."/>
            <person name="Kamoun S."/>
            <person name="Yandell M."/>
            <person name="Tisserat N."/>
            <person name="Buell C.R."/>
        </authorList>
    </citation>
    <scope>NUCLEOTIDE SEQUENCE</scope>
    <source>
        <strain evidence="10">DAOM:BR144</strain>
    </source>
</reference>
<protein>
    <recommendedName>
        <fullName evidence="3">HECT-type E3 ubiquitin transferase</fullName>
        <ecNumber evidence="3">2.3.2.26</ecNumber>
    </recommendedName>
</protein>
<dbReference type="GO" id="GO:0006511">
    <property type="term" value="P:ubiquitin-dependent protein catabolic process"/>
    <property type="evidence" value="ECO:0007669"/>
    <property type="project" value="TreeGrafter"/>
</dbReference>
<dbReference type="Gene3D" id="3.90.1750.10">
    <property type="entry name" value="Hect, E3 ligase catalytic domains"/>
    <property type="match status" value="1"/>
</dbReference>
<dbReference type="AlphaFoldDB" id="K3X479"/>
<sequence>MAGVVVEIIGGLLALVVVVTLCVRACDNETARRTQDELHAPLMHKDAETGFNTCRICDFENFKRIPFCSLCGEKLVANDSNSDAAMAVPTESERLNLSHRQKRARSRKEWARKVDVQGRLFWYRQGRGRALRLAMRQSPGYTLAFVDDTKVNEDSGTKQEPKLTVASKTSSRYPLIDNQDASLTKVVIEIFLPDTSPSNPDASVPPEPAATIPLDAASEDPSLLPSTLAKDDVVQNLQLEAMFQVPVLTESSVGKASRKPYAFFVSNTTKLIVDVTKEYVKLNVHRDKLLEDSLEALSVIPQDHIHSMMRVILAKGVDAGGLQREWFLLLNEALADPSNDVFCCVNASEQVFYLNPHSRDDIGEAHLLYYYTTGRLVGRALLEGQVLGFHLALPLLKIILGIPVSFPDLESFDPEAYKSLLWIRDNTGVGDLGIGFVVAEARGSDNEMVMIDLIEDGRNIEVNDENKDLYLERRFRYLLFESVSSQLYCFLKGLYEVVPFHLLAVFDPEELDFVLCGSDVIDVDEWKRCTRMNASLRKHDKAVTWFWELVREMPNEYRRRLLNFATGSSRVPLGGFRALTSSDGRLCPFTLKGVKFTDSNACIASRACFNQLDIPLYESKAQMKTILMGILDTELHGFTKD</sequence>
<dbReference type="HOGENOM" id="CLU_002173_10_0_1"/>
<dbReference type="SMART" id="SM00119">
    <property type="entry name" value="HECTc"/>
    <property type="match status" value="1"/>
</dbReference>
<dbReference type="InterPro" id="IPR035983">
    <property type="entry name" value="Hect_E3_ubiquitin_ligase"/>
</dbReference>
<evidence type="ECO:0000256" key="2">
    <source>
        <dbReference type="ARBA" id="ARBA00004906"/>
    </source>
</evidence>
<dbReference type="SUPFAM" id="SSF56204">
    <property type="entry name" value="Hect, E3 ligase catalytic domain"/>
    <property type="match status" value="1"/>
</dbReference>
<dbReference type="Gene3D" id="3.30.2160.10">
    <property type="entry name" value="Hect, E3 ligase catalytic domain"/>
    <property type="match status" value="1"/>
</dbReference>
<dbReference type="GO" id="GO:0016567">
    <property type="term" value="P:protein ubiquitination"/>
    <property type="evidence" value="ECO:0007669"/>
    <property type="project" value="TreeGrafter"/>
</dbReference>
<dbReference type="InParanoid" id="K3X479"/>
<evidence type="ECO:0000256" key="7">
    <source>
        <dbReference type="SAM" id="SignalP"/>
    </source>
</evidence>
<evidence type="ECO:0000313" key="10">
    <source>
        <dbReference type="Proteomes" id="UP000019132"/>
    </source>
</evidence>
<dbReference type="InterPro" id="IPR050409">
    <property type="entry name" value="E3_ubiq-protein_ligase"/>
</dbReference>
<dbReference type="GO" id="GO:0061630">
    <property type="term" value="F:ubiquitin protein ligase activity"/>
    <property type="evidence" value="ECO:0007669"/>
    <property type="project" value="UniProtKB-EC"/>
</dbReference>
<dbReference type="Proteomes" id="UP000019132">
    <property type="component" value="Unassembled WGS sequence"/>
</dbReference>
<dbReference type="Pfam" id="PF00632">
    <property type="entry name" value="HECT"/>
    <property type="match status" value="1"/>
</dbReference>
<feature type="signal peptide" evidence="7">
    <location>
        <begin position="1"/>
        <end position="25"/>
    </location>
</feature>